<dbReference type="Proteomes" id="UP001219355">
    <property type="component" value="Chromosome 1"/>
</dbReference>
<dbReference type="PRINTS" id="PR00722">
    <property type="entry name" value="CHYMOTRYPSIN"/>
</dbReference>
<proteinExistence type="predicted"/>
<keyword evidence="3" id="KW-1015">Disulfide bond</keyword>
<dbReference type="InterPro" id="IPR001314">
    <property type="entry name" value="Peptidase_S1A"/>
</dbReference>
<feature type="region of interest" description="Disordered" evidence="5">
    <location>
        <begin position="148"/>
        <end position="168"/>
    </location>
</feature>
<dbReference type="PROSITE" id="PS00134">
    <property type="entry name" value="TRYPSIN_HIS"/>
    <property type="match status" value="1"/>
</dbReference>
<organism evidence="8 9">
    <name type="scientific">Emydomyces testavorans</name>
    <dbReference type="NCBI Taxonomy" id="2070801"/>
    <lineage>
        <taxon>Eukaryota</taxon>
        <taxon>Fungi</taxon>
        <taxon>Dikarya</taxon>
        <taxon>Ascomycota</taxon>
        <taxon>Pezizomycotina</taxon>
        <taxon>Eurotiomycetes</taxon>
        <taxon>Eurotiomycetidae</taxon>
        <taxon>Onygenales</taxon>
        <taxon>Nannizziopsiaceae</taxon>
        <taxon>Emydomyces</taxon>
    </lineage>
</organism>
<dbReference type="InterPro" id="IPR043504">
    <property type="entry name" value="Peptidase_S1_PA_chymotrypsin"/>
</dbReference>
<dbReference type="GO" id="GO:0004252">
    <property type="term" value="F:serine-type endopeptidase activity"/>
    <property type="evidence" value="ECO:0007669"/>
    <property type="project" value="UniProtKB-EC"/>
</dbReference>
<evidence type="ECO:0000313" key="8">
    <source>
        <dbReference type="EMBL" id="WEW56840.1"/>
    </source>
</evidence>
<dbReference type="AlphaFoldDB" id="A0AAF0DFF3"/>
<keyword evidence="4" id="KW-0720">Serine protease</keyword>
<keyword evidence="9" id="KW-1185">Reference proteome</keyword>
<dbReference type="GO" id="GO:0051604">
    <property type="term" value="P:protein maturation"/>
    <property type="evidence" value="ECO:0007669"/>
    <property type="project" value="UniProtKB-ARBA"/>
</dbReference>
<dbReference type="PROSITE" id="PS00135">
    <property type="entry name" value="TRYPSIN_SER"/>
    <property type="match status" value="1"/>
</dbReference>
<feature type="signal peptide" evidence="6">
    <location>
        <begin position="1"/>
        <end position="19"/>
    </location>
</feature>
<name>A0AAF0DFF3_9EURO</name>
<dbReference type="InterPro" id="IPR018114">
    <property type="entry name" value="TRYPSIN_HIS"/>
</dbReference>
<dbReference type="GO" id="GO:0005576">
    <property type="term" value="C:extracellular region"/>
    <property type="evidence" value="ECO:0007669"/>
    <property type="project" value="UniProtKB-SubCell"/>
</dbReference>
<dbReference type="Gene3D" id="2.40.10.10">
    <property type="entry name" value="Trypsin-like serine proteases"/>
    <property type="match status" value="2"/>
</dbReference>
<keyword evidence="6" id="KW-0732">Signal</keyword>
<dbReference type="PANTHER" id="PTHR24252:SF7">
    <property type="entry name" value="HYALIN"/>
    <property type="match status" value="1"/>
</dbReference>
<accession>A0AAF0DFF3</accession>
<evidence type="ECO:0000256" key="3">
    <source>
        <dbReference type="ARBA" id="ARBA00023157"/>
    </source>
</evidence>
<keyword evidence="4 8" id="KW-0378">Hydrolase</keyword>
<evidence type="ECO:0000256" key="1">
    <source>
        <dbReference type="ARBA" id="ARBA00004613"/>
    </source>
</evidence>
<gene>
    <name evidence="8" type="ORF">PRK78_002295</name>
</gene>
<dbReference type="EMBL" id="CP120627">
    <property type="protein sequence ID" value="WEW56840.1"/>
    <property type="molecule type" value="Genomic_DNA"/>
</dbReference>
<evidence type="ECO:0000313" key="9">
    <source>
        <dbReference type="Proteomes" id="UP001219355"/>
    </source>
</evidence>
<reference evidence="8" key="1">
    <citation type="submission" date="2023-03" db="EMBL/GenBank/DDBJ databases">
        <title>Emydomyces testavorans Genome Sequence.</title>
        <authorList>
            <person name="Hoyer L."/>
        </authorList>
    </citation>
    <scope>NUCLEOTIDE SEQUENCE</scope>
    <source>
        <strain evidence="8">16-2883</strain>
    </source>
</reference>
<dbReference type="SUPFAM" id="SSF50494">
    <property type="entry name" value="Trypsin-like serine proteases"/>
    <property type="match status" value="1"/>
</dbReference>
<dbReference type="FunFam" id="2.40.10.10:FF:000047">
    <property type="entry name" value="Trypsin eta"/>
    <property type="match status" value="1"/>
</dbReference>
<keyword evidence="4 8" id="KW-0645">Protease</keyword>
<feature type="domain" description="Peptidase S1" evidence="7">
    <location>
        <begin position="36"/>
        <end position="262"/>
    </location>
</feature>
<keyword evidence="2" id="KW-0964">Secreted</keyword>
<dbReference type="CDD" id="cd00190">
    <property type="entry name" value="Tryp_SPc"/>
    <property type="match status" value="1"/>
</dbReference>
<dbReference type="SMART" id="SM00020">
    <property type="entry name" value="Tryp_SPc"/>
    <property type="match status" value="1"/>
</dbReference>
<dbReference type="Pfam" id="PF00089">
    <property type="entry name" value="Trypsin"/>
    <property type="match status" value="1"/>
</dbReference>
<dbReference type="InterPro" id="IPR033116">
    <property type="entry name" value="TRYPSIN_SER"/>
</dbReference>
<dbReference type="InterPro" id="IPR001254">
    <property type="entry name" value="Trypsin_dom"/>
</dbReference>
<evidence type="ECO:0000259" key="7">
    <source>
        <dbReference type="PROSITE" id="PS50240"/>
    </source>
</evidence>
<feature type="chain" id="PRO_5041956190" evidence="6">
    <location>
        <begin position="20"/>
        <end position="264"/>
    </location>
</feature>
<protein>
    <submittedName>
        <fullName evidence="8">Trypsin-like serine protease</fullName>
        <ecNumber evidence="8">3.4.21.4</ecNumber>
    </submittedName>
</protein>
<evidence type="ECO:0000256" key="2">
    <source>
        <dbReference type="ARBA" id="ARBA00022525"/>
    </source>
</evidence>
<evidence type="ECO:0000256" key="6">
    <source>
        <dbReference type="SAM" id="SignalP"/>
    </source>
</evidence>
<dbReference type="GO" id="GO:0006508">
    <property type="term" value="P:proteolysis"/>
    <property type="evidence" value="ECO:0007669"/>
    <property type="project" value="UniProtKB-KW"/>
</dbReference>
<dbReference type="InterPro" id="IPR009003">
    <property type="entry name" value="Peptidase_S1_PA"/>
</dbReference>
<comment type="subcellular location">
    <subcellularLocation>
        <location evidence="1">Secreted</location>
    </subcellularLocation>
</comment>
<sequence>MAKLLAIVVALAMPAVSMAAAVGRPGHSPSPGALQIVGGTEAKPGQFPSILALTINNAKACGAVLLNTKTALTAAHCVERLKSERVEVRAGTNIWNSGGTQVHVSKVIMHPDYEKGAESNNDIAVLHLAAPIEKSSLISYANLPAQGSDPAPGTNGTAAGWGDTESGGSSPDNLLYVTVSVTERSKCKALHTEVKGVITDSMVCAGTVGKDACQGDSGGPFYDAATGALVGLVSWGNGCGTKYGGVYTRVGAFVDWIKTNSLTA</sequence>
<dbReference type="PROSITE" id="PS50240">
    <property type="entry name" value="TRYPSIN_DOM"/>
    <property type="match status" value="1"/>
</dbReference>
<dbReference type="PANTHER" id="PTHR24252">
    <property type="entry name" value="ACROSIN-RELATED"/>
    <property type="match status" value="1"/>
</dbReference>
<evidence type="ECO:0000256" key="5">
    <source>
        <dbReference type="SAM" id="MobiDB-lite"/>
    </source>
</evidence>
<evidence type="ECO:0000256" key="4">
    <source>
        <dbReference type="RuleBase" id="RU363034"/>
    </source>
</evidence>
<dbReference type="EC" id="3.4.21.4" evidence="8"/>